<dbReference type="InterPro" id="IPR019734">
    <property type="entry name" value="TPR_rpt"/>
</dbReference>
<dbReference type="PANTHER" id="PTHR45586">
    <property type="entry name" value="TPR REPEAT-CONTAINING PROTEIN PA4667"/>
    <property type="match status" value="1"/>
</dbReference>
<evidence type="ECO:0000256" key="2">
    <source>
        <dbReference type="ARBA" id="ARBA00022803"/>
    </source>
</evidence>
<reference evidence="4 5" key="1">
    <citation type="submission" date="2016-10" db="EMBL/GenBank/DDBJ databases">
        <authorList>
            <person name="de Groot N.N."/>
        </authorList>
    </citation>
    <scope>NUCLEOTIDE SEQUENCE [LARGE SCALE GENOMIC DNA]</scope>
    <source>
        <strain evidence="4 5">JCM 19513</strain>
    </source>
</reference>
<dbReference type="PROSITE" id="PS50005">
    <property type="entry name" value="TPR"/>
    <property type="match status" value="1"/>
</dbReference>
<name>A0A1H7GEW7_9GAMM</name>
<gene>
    <name evidence="4" type="ORF">SAMN05216214_10231</name>
</gene>
<dbReference type="Gene3D" id="1.25.40.10">
    <property type="entry name" value="Tetratricopeptide repeat domain"/>
    <property type="match status" value="2"/>
</dbReference>
<dbReference type="PANTHER" id="PTHR45586:SF16">
    <property type="entry name" value="DOMAIN PROTEIN, PUTATIVE-RELATED"/>
    <property type="match status" value="1"/>
</dbReference>
<evidence type="ECO:0000313" key="4">
    <source>
        <dbReference type="EMBL" id="SEK35402.1"/>
    </source>
</evidence>
<dbReference type="InterPro" id="IPR051012">
    <property type="entry name" value="CellSynth/LPSAsmb/PSIAsmb"/>
</dbReference>
<dbReference type="AlphaFoldDB" id="A0A1H7GEW7"/>
<proteinExistence type="predicted"/>
<dbReference type="Pfam" id="PF14559">
    <property type="entry name" value="TPR_19"/>
    <property type="match status" value="2"/>
</dbReference>
<dbReference type="Proteomes" id="UP000185766">
    <property type="component" value="Unassembled WGS sequence"/>
</dbReference>
<dbReference type="SMART" id="SM00028">
    <property type="entry name" value="TPR"/>
    <property type="match status" value="6"/>
</dbReference>
<organism evidence="4 5">
    <name type="scientific">Atopomonas hussainii</name>
    <dbReference type="NCBI Taxonomy" id="1429083"/>
    <lineage>
        <taxon>Bacteria</taxon>
        <taxon>Pseudomonadati</taxon>
        <taxon>Pseudomonadota</taxon>
        <taxon>Gammaproteobacteria</taxon>
        <taxon>Pseudomonadales</taxon>
        <taxon>Pseudomonadaceae</taxon>
        <taxon>Atopomonas</taxon>
    </lineage>
</organism>
<dbReference type="Pfam" id="PF07721">
    <property type="entry name" value="TPR_4"/>
    <property type="match status" value="1"/>
</dbReference>
<sequence>MQRICHHSSILKDSLPHRIMTKPLALVFASLTLFGCQSFTTPQAPVTAPLTDTANNNTSSDAKPQHYRNFERDTLYSLLVAELAGQRNRFDIALGNYVQQAHLTQDAGVAERAYHIADYLGAHQAALDSAEIWVKRAPDNIAAQRAAAVQLARAGRLDEALEHMEVVLNAQGKTHFDFLALSAAETDQDTRDALLQSFERLLEKHPNNSQLIFAKALLLQQSGQKADALTLLESQSASEQETPAIILRAQLLNEQKRSKAARQLMADAVAAKPNNKRLRLTYARLLIEQGKEDLARDEFASLVDLYPGDNDLLLSLGLLEMQQGNLDSAREQLSVLLNRGEHLDTAHYNLGLIAVEQKQPNLAIEHFSQVRPGNEYLPAQMQLANQLFATARFAEAQQILAHARQEQPDYAIQLYLIEAEGLAEHQQIKRAWRILAKALLENPDNLDLIYTRAMLAEKRGDLAGLEQDLRFIIDREPNNAMALNALGYTLADRTTRYQEALELIQAAYELNGNDPAIIDSLGWVNYRLGNLDEAARLLRQAYEQFPDHEVAAHLGEVLWQQGKRDEAQQVWQDALKGKPDSPVLKSTIERLQGAQP</sequence>
<accession>A0A1H7GEW7</accession>
<dbReference type="InterPro" id="IPR011717">
    <property type="entry name" value="TPR-4"/>
</dbReference>
<dbReference type="SUPFAM" id="SSF48452">
    <property type="entry name" value="TPR-like"/>
    <property type="match status" value="2"/>
</dbReference>
<evidence type="ECO:0000256" key="3">
    <source>
        <dbReference type="PROSITE-ProRule" id="PRU00339"/>
    </source>
</evidence>
<keyword evidence="5" id="KW-1185">Reference proteome</keyword>
<dbReference type="EMBL" id="FOAS01000002">
    <property type="protein sequence ID" value="SEK35402.1"/>
    <property type="molecule type" value="Genomic_DNA"/>
</dbReference>
<dbReference type="Pfam" id="PF13432">
    <property type="entry name" value="TPR_16"/>
    <property type="match status" value="2"/>
</dbReference>
<protein>
    <submittedName>
        <fullName evidence="4">Flp pilus assembly protein TadD, contains TPR repeats</fullName>
    </submittedName>
</protein>
<dbReference type="InterPro" id="IPR011990">
    <property type="entry name" value="TPR-like_helical_dom_sf"/>
</dbReference>
<dbReference type="STRING" id="1429083.GCA_001885685_02683"/>
<evidence type="ECO:0000313" key="5">
    <source>
        <dbReference type="Proteomes" id="UP000185766"/>
    </source>
</evidence>
<dbReference type="GO" id="GO:0042802">
    <property type="term" value="F:identical protein binding"/>
    <property type="evidence" value="ECO:0007669"/>
    <property type="project" value="InterPro"/>
</dbReference>
<keyword evidence="2 3" id="KW-0802">TPR repeat</keyword>
<evidence type="ECO:0000256" key="1">
    <source>
        <dbReference type="ARBA" id="ARBA00022737"/>
    </source>
</evidence>
<keyword evidence="1" id="KW-0677">Repeat</keyword>
<feature type="repeat" description="TPR" evidence="3">
    <location>
        <begin position="548"/>
        <end position="581"/>
    </location>
</feature>